<organism evidence="1 2">
    <name type="scientific">Stieleria marina</name>
    <dbReference type="NCBI Taxonomy" id="1930275"/>
    <lineage>
        <taxon>Bacteria</taxon>
        <taxon>Pseudomonadati</taxon>
        <taxon>Planctomycetota</taxon>
        <taxon>Planctomycetia</taxon>
        <taxon>Pirellulales</taxon>
        <taxon>Pirellulaceae</taxon>
        <taxon>Stieleria</taxon>
    </lineage>
</organism>
<evidence type="ECO:0000313" key="2">
    <source>
        <dbReference type="Proteomes" id="UP000319817"/>
    </source>
</evidence>
<evidence type="ECO:0000313" key="1">
    <source>
        <dbReference type="EMBL" id="QDT11226.1"/>
    </source>
</evidence>
<proteinExistence type="predicted"/>
<accession>A0A517NVV9</accession>
<dbReference type="Proteomes" id="UP000319817">
    <property type="component" value="Chromosome"/>
</dbReference>
<sequence length="54" mass="5860">MLAMRLLKAALGDVNPVADADFEPTLSGQSTSPVKSERHLTRAAAFLLLYVCRN</sequence>
<dbReference type="AlphaFoldDB" id="A0A517NVV9"/>
<protein>
    <submittedName>
        <fullName evidence="1">Uncharacterized protein</fullName>
    </submittedName>
</protein>
<dbReference type="EMBL" id="CP036526">
    <property type="protein sequence ID" value="QDT11226.1"/>
    <property type="molecule type" value="Genomic_DNA"/>
</dbReference>
<name>A0A517NVV9_9BACT</name>
<gene>
    <name evidence="1" type="ORF">K239x_32200</name>
</gene>
<keyword evidence="2" id="KW-1185">Reference proteome</keyword>
<reference evidence="1 2" key="1">
    <citation type="submission" date="2019-02" db="EMBL/GenBank/DDBJ databases">
        <title>Deep-cultivation of Planctomycetes and their phenomic and genomic characterization uncovers novel biology.</title>
        <authorList>
            <person name="Wiegand S."/>
            <person name="Jogler M."/>
            <person name="Boedeker C."/>
            <person name="Pinto D."/>
            <person name="Vollmers J."/>
            <person name="Rivas-Marin E."/>
            <person name="Kohn T."/>
            <person name="Peeters S.H."/>
            <person name="Heuer A."/>
            <person name="Rast P."/>
            <person name="Oberbeckmann S."/>
            <person name="Bunk B."/>
            <person name="Jeske O."/>
            <person name="Meyerdierks A."/>
            <person name="Storesund J.E."/>
            <person name="Kallscheuer N."/>
            <person name="Luecker S."/>
            <person name="Lage O.M."/>
            <person name="Pohl T."/>
            <person name="Merkel B.J."/>
            <person name="Hornburger P."/>
            <person name="Mueller R.-W."/>
            <person name="Bruemmer F."/>
            <person name="Labrenz M."/>
            <person name="Spormann A.M."/>
            <person name="Op den Camp H."/>
            <person name="Overmann J."/>
            <person name="Amann R."/>
            <person name="Jetten M.S.M."/>
            <person name="Mascher T."/>
            <person name="Medema M.H."/>
            <person name="Devos D.P."/>
            <person name="Kaster A.-K."/>
            <person name="Ovreas L."/>
            <person name="Rohde M."/>
            <person name="Galperin M.Y."/>
            <person name="Jogler C."/>
        </authorList>
    </citation>
    <scope>NUCLEOTIDE SEQUENCE [LARGE SCALE GENOMIC DNA]</scope>
    <source>
        <strain evidence="1 2">K23_9</strain>
    </source>
</reference>
<dbReference type="RefSeq" id="WP_419188983.1">
    <property type="nucleotide sequence ID" value="NZ_CP036526.1"/>
</dbReference>